<dbReference type="InterPro" id="IPR007694">
    <property type="entry name" value="DNA_helicase_DnaB-like_C"/>
</dbReference>
<dbReference type="GO" id="GO:0003677">
    <property type="term" value="F:DNA binding"/>
    <property type="evidence" value="ECO:0007669"/>
    <property type="project" value="UniProtKB-KW"/>
</dbReference>
<evidence type="ECO:0000256" key="1">
    <source>
        <dbReference type="ARBA" id="ARBA00008428"/>
    </source>
</evidence>
<evidence type="ECO:0000256" key="7">
    <source>
        <dbReference type="ARBA" id="ARBA00023125"/>
    </source>
</evidence>
<proteinExistence type="inferred from homology"/>
<dbReference type="SUPFAM" id="SSF52540">
    <property type="entry name" value="P-loop containing nucleoside triphosphate hydrolases"/>
    <property type="match status" value="1"/>
</dbReference>
<dbReference type="PROSITE" id="PS51199">
    <property type="entry name" value="SF4_HELICASE"/>
    <property type="match status" value="1"/>
</dbReference>
<dbReference type="EC" id="5.6.2.3" evidence="9"/>
<evidence type="ECO:0000256" key="10">
    <source>
        <dbReference type="ARBA" id="ARBA00048954"/>
    </source>
</evidence>
<evidence type="ECO:0000256" key="4">
    <source>
        <dbReference type="ARBA" id="ARBA00022801"/>
    </source>
</evidence>
<accession>A0A2H0YXQ5</accession>
<comment type="caution">
    <text evidence="12">The sequence shown here is derived from an EMBL/GenBank/DDBJ whole genome shotgun (WGS) entry which is preliminary data.</text>
</comment>
<dbReference type="GO" id="GO:0005829">
    <property type="term" value="C:cytosol"/>
    <property type="evidence" value="ECO:0007669"/>
    <property type="project" value="TreeGrafter"/>
</dbReference>
<dbReference type="Gene3D" id="1.10.860.10">
    <property type="entry name" value="DNAb Helicase, Chain A"/>
    <property type="match status" value="1"/>
</dbReference>
<dbReference type="InterPro" id="IPR036185">
    <property type="entry name" value="DNA_heli_DnaB-like_N_sf"/>
</dbReference>
<keyword evidence="6" id="KW-0067">ATP-binding</keyword>
<keyword evidence="5" id="KW-0347">Helicase</keyword>
<keyword evidence="4" id="KW-0378">Hydrolase</keyword>
<dbReference type="GO" id="GO:0016787">
    <property type="term" value="F:hydrolase activity"/>
    <property type="evidence" value="ECO:0007669"/>
    <property type="project" value="UniProtKB-KW"/>
</dbReference>
<reference evidence="13" key="1">
    <citation type="submission" date="2017-09" db="EMBL/GenBank/DDBJ databases">
        <title>Depth-based differentiation of microbial function through sediment-hosted aquifers and enrichment of novel symbionts in the deep terrestrial subsurface.</title>
        <authorList>
            <person name="Probst A.J."/>
            <person name="Ladd B."/>
            <person name="Jarett J.K."/>
            <person name="Geller-Mcgrath D.E."/>
            <person name="Sieber C.M.K."/>
            <person name="Emerson J.B."/>
            <person name="Anantharaman K."/>
            <person name="Thomas B.C."/>
            <person name="Malmstrom R."/>
            <person name="Stieglmeier M."/>
            <person name="Klingl A."/>
            <person name="Woyke T."/>
            <person name="Ryan C.M."/>
            <person name="Banfield J.F."/>
        </authorList>
    </citation>
    <scope>NUCLEOTIDE SEQUENCE [LARGE SCALE GENOMIC DNA]</scope>
</reference>
<dbReference type="Gene3D" id="3.40.50.300">
    <property type="entry name" value="P-loop containing nucleotide triphosphate hydrolases"/>
    <property type="match status" value="1"/>
</dbReference>
<feature type="domain" description="SF4 helicase" evidence="11">
    <location>
        <begin position="174"/>
        <end position="428"/>
    </location>
</feature>
<gene>
    <name evidence="12" type="ORF">COT23_02200</name>
</gene>
<keyword evidence="8" id="KW-0413">Isomerase</keyword>
<dbReference type="PANTHER" id="PTHR30153:SF2">
    <property type="entry name" value="REPLICATIVE DNA HELICASE"/>
    <property type="match status" value="1"/>
</dbReference>
<evidence type="ECO:0000256" key="6">
    <source>
        <dbReference type="ARBA" id="ARBA00022840"/>
    </source>
</evidence>
<protein>
    <recommendedName>
        <fullName evidence="9">DNA 5'-3' helicase</fullName>
        <ecNumber evidence="9">5.6.2.3</ecNumber>
    </recommendedName>
</protein>
<evidence type="ECO:0000256" key="8">
    <source>
        <dbReference type="ARBA" id="ARBA00023235"/>
    </source>
</evidence>
<dbReference type="Pfam" id="PF03796">
    <property type="entry name" value="DnaB_C"/>
    <property type="match status" value="1"/>
</dbReference>
<dbReference type="InterPro" id="IPR016136">
    <property type="entry name" value="DNA_helicase_N/primase_C"/>
</dbReference>
<evidence type="ECO:0000256" key="3">
    <source>
        <dbReference type="ARBA" id="ARBA00022741"/>
    </source>
</evidence>
<evidence type="ECO:0000313" key="12">
    <source>
        <dbReference type="EMBL" id="PIS43267.1"/>
    </source>
</evidence>
<keyword evidence="2" id="KW-0235">DNA replication</keyword>
<dbReference type="InterPro" id="IPR007693">
    <property type="entry name" value="DNA_helicase_DnaB-like_N"/>
</dbReference>
<evidence type="ECO:0000256" key="9">
    <source>
        <dbReference type="ARBA" id="ARBA00044969"/>
    </source>
</evidence>
<dbReference type="PANTHER" id="PTHR30153">
    <property type="entry name" value="REPLICATIVE DNA HELICASE DNAB"/>
    <property type="match status" value="1"/>
</dbReference>
<dbReference type="SUPFAM" id="SSF48024">
    <property type="entry name" value="N-terminal domain of DnaB helicase"/>
    <property type="match status" value="1"/>
</dbReference>
<evidence type="ECO:0000256" key="2">
    <source>
        <dbReference type="ARBA" id="ARBA00022705"/>
    </source>
</evidence>
<organism evidence="12 13">
    <name type="scientific">Candidatus Kaiserbacteria bacterium CG08_land_8_20_14_0_20_50_21</name>
    <dbReference type="NCBI Taxonomy" id="1974604"/>
    <lineage>
        <taxon>Bacteria</taxon>
        <taxon>Candidatus Kaiseribacteriota</taxon>
    </lineage>
</organism>
<name>A0A2H0YXQ5_9BACT</name>
<dbReference type="InterPro" id="IPR027417">
    <property type="entry name" value="P-loop_NTPase"/>
</dbReference>
<dbReference type="Pfam" id="PF00772">
    <property type="entry name" value="DnaB"/>
    <property type="match status" value="1"/>
</dbReference>
<comment type="similarity">
    <text evidence="1">Belongs to the helicase family. DnaB subfamily.</text>
</comment>
<dbReference type="GO" id="GO:0006260">
    <property type="term" value="P:DNA replication"/>
    <property type="evidence" value="ECO:0007669"/>
    <property type="project" value="UniProtKB-KW"/>
</dbReference>
<sequence>MMSETSLPMPYDDDAERCTLGACLTSNAAVFEAGRIVGAQDYYIPIHRDVFAAVLSVAERGVNVDMQTVATALKKAGKLAACGGAVYLVQLLEGCPSAVNVSQYATRVRECAVLREIRAVSWELWQRANDRANAAELLNEMQAKIIRMSVIRTDSEPELISKTMHRIYGSLDDPESATCRIGFGIPEIDEMLMGLQPGNLIVVAARTTLGKSWLAIQSLLYNAGQGVPCALFSLEMTKEEVARRLLALYSGINAHRMRRGHISDDEVVVLADSAAKFQNIPIVIDAPSSLSVFDLHVIARQLKLQYGIGLLVVDHLGLMALPHHDNRAQAVGDVTRLVKALARELEMPIVLLHQLNREVRDGEPKLHHLRDSGNVEQDADTVLLLHRKGPNSVEATLTIAKQRNGPTGYAELLFDSEIGGFVYPGHPRWNAVDAAKPVEVKRNEIFSAHYHNPAGDD</sequence>
<evidence type="ECO:0000313" key="13">
    <source>
        <dbReference type="Proteomes" id="UP000228687"/>
    </source>
</evidence>
<dbReference type="GO" id="GO:0005524">
    <property type="term" value="F:ATP binding"/>
    <property type="evidence" value="ECO:0007669"/>
    <property type="project" value="UniProtKB-KW"/>
</dbReference>
<keyword evidence="3" id="KW-0547">Nucleotide-binding</keyword>
<evidence type="ECO:0000259" key="11">
    <source>
        <dbReference type="PROSITE" id="PS51199"/>
    </source>
</evidence>
<dbReference type="EMBL" id="PEXT01000045">
    <property type="protein sequence ID" value="PIS43267.1"/>
    <property type="molecule type" value="Genomic_DNA"/>
</dbReference>
<keyword evidence="7" id="KW-0238">DNA-binding</keyword>
<dbReference type="GO" id="GO:0043139">
    <property type="term" value="F:5'-3' DNA helicase activity"/>
    <property type="evidence" value="ECO:0007669"/>
    <property type="project" value="UniProtKB-EC"/>
</dbReference>
<dbReference type="Proteomes" id="UP000228687">
    <property type="component" value="Unassembled WGS sequence"/>
</dbReference>
<dbReference type="AlphaFoldDB" id="A0A2H0YXQ5"/>
<evidence type="ECO:0000256" key="5">
    <source>
        <dbReference type="ARBA" id="ARBA00022806"/>
    </source>
</evidence>
<comment type="catalytic activity">
    <reaction evidence="10">
        <text>ATP + H2O = ADP + phosphate + H(+)</text>
        <dbReference type="Rhea" id="RHEA:13065"/>
        <dbReference type="ChEBI" id="CHEBI:15377"/>
        <dbReference type="ChEBI" id="CHEBI:15378"/>
        <dbReference type="ChEBI" id="CHEBI:30616"/>
        <dbReference type="ChEBI" id="CHEBI:43474"/>
        <dbReference type="ChEBI" id="CHEBI:456216"/>
        <dbReference type="EC" id="5.6.2.3"/>
    </reaction>
</comment>